<keyword evidence="3" id="KW-1185">Reference proteome</keyword>
<name>A0A4Y9ZSM6_9AGAM</name>
<dbReference type="SUPFAM" id="SSF54909">
    <property type="entry name" value="Dimeric alpha+beta barrel"/>
    <property type="match status" value="2"/>
</dbReference>
<dbReference type="OrthoDB" id="67965at2759"/>
<dbReference type="Pfam" id="PF06966">
    <property type="entry name" value="DUF1295"/>
    <property type="match status" value="1"/>
</dbReference>
<dbReference type="PANTHER" id="PTHR32251:SF15">
    <property type="entry name" value="3-OXO-5-ALPHA-STEROID 4-DEHYDROGENASE (DUF1295)"/>
    <property type="match status" value="1"/>
</dbReference>
<evidence type="ECO:0000313" key="2">
    <source>
        <dbReference type="EMBL" id="TFY77043.1"/>
    </source>
</evidence>
<feature type="transmembrane region" description="Helical" evidence="1">
    <location>
        <begin position="83"/>
        <end position="106"/>
    </location>
</feature>
<evidence type="ECO:0000313" key="3">
    <source>
        <dbReference type="Proteomes" id="UP000298061"/>
    </source>
</evidence>
<gene>
    <name evidence="2" type="ORF">EWM64_g6969</name>
</gene>
<dbReference type="InterPro" id="IPR011008">
    <property type="entry name" value="Dimeric_a/b-barrel"/>
</dbReference>
<proteinExistence type="predicted"/>
<feature type="transmembrane region" description="Helical" evidence="1">
    <location>
        <begin position="12"/>
        <end position="33"/>
    </location>
</feature>
<dbReference type="PANTHER" id="PTHR32251">
    <property type="entry name" value="3-OXO-5-ALPHA-STEROID 4-DEHYDROGENASE"/>
    <property type="match status" value="1"/>
</dbReference>
<dbReference type="Gene3D" id="3.30.70.100">
    <property type="match status" value="1"/>
</dbReference>
<dbReference type="GO" id="GO:0016020">
    <property type="term" value="C:membrane"/>
    <property type="evidence" value="ECO:0007669"/>
    <property type="project" value="TreeGrafter"/>
</dbReference>
<keyword evidence="1" id="KW-0472">Membrane</keyword>
<feature type="transmembrane region" description="Helical" evidence="1">
    <location>
        <begin position="127"/>
        <end position="148"/>
    </location>
</feature>
<dbReference type="AlphaFoldDB" id="A0A4Y9ZSM6"/>
<organism evidence="2 3">
    <name type="scientific">Hericium alpestre</name>
    <dbReference type="NCBI Taxonomy" id="135208"/>
    <lineage>
        <taxon>Eukaryota</taxon>
        <taxon>Fungi</taxon>
        <taxon>Dikarya</taxon>
        <taxon>Basidiomycota</taxon>
        <taxon>Agaricomycotina</taxon>
        <taxon>Agaricomycetes</taxon>
        <taxon>Russulales</taxon>
        <taxon>Hericiaceae</taxon>
        <taxon>Hericium</taxon>
    </lineage>
</organism>
<evidence type="ECO:0008006" key="4">
    <source>
        <dbReference type="Google" id="ProtNLM"/>
    </source>
</evidence>
<keyword evidence="1" id="KW-1133">Transmembrane helix</keyword>
<comment type="caution">
    <text evidence="2">The sequence shown here is derived from an EMBL/GenBank/DDBJ whole genome shotgun (WGS) entry which is preliminary data.</text>
</comment>
<keyword evidence="1" id="KW-0812">Transmembrane</keyword>
<accession>A0A4Y9ZSM6</accession>
<evidence type="ECO:0000256" key="1">
    <source>
        <dbReference type="SAM" id="Phobius"/>
    </source>
</evidence>
<sequence>MAPVHALDRYYLGVTILVTIGYQLLGFAIAWTFQFDKITDFTGGKIQFLHPRHAHQSSSFLLGNKQTRSPLALLTLLIGNTFYARNIVVSVLVMVWATRLAGFLLFRVLKTGSDTRFDDIRSHFLSFLGFWIGQIVWVWTVSLPVTILNSPAVSDPALGGSNPAFGTSRDIAGIVLWALGFAIESVADAQKFYHKSTHPPKNARMADNVPVAELVRFHATERCLSDPAVFKALRDLAERARPHGMTGQYWAKAPDDPDLFVWILLWDSRQHHTNWLASDKGTAGALSMKAAELAKEPFDIIHVHFETHPPFAALTMPMTEVVFWTIADADQVGAFFEKLEKTRQAIVRGEGMQGCTWGQSLERKDAGVALTGWESLEAQMKQGDSNKDYRETGEEALSLVSDLRALRVNFQPHI</sequence>
<dbReference type="InterPro" id="IPR010721">
    <property type="entry name" value="UstE-like"/>
</dbReference>
<dbReference type="Proteomes" id="UP000298061">
    <property type="component" value="Unassembled WGS sequence"/>
</dbReference>
<dbReference type="EMBL" id="SFCI01001018">
    <property type="protein sequence ID" value="TFY77043.1"/>
    <property type="molecule type" value="Genomic_DNA"/>
</dbReference>
<reference evidence="2 3" key="1">
    <citation type="submission" date="2019-02" db="EMBL/GenBank/DDBJ databases">
        <title>Genome sequencing of the rare red list fungi Hericium alpestre (H. flagellum).</title>
        <authorList>
            <person name="Buettner E."/>
            <person name="Kellner H."/>
        </authorList>
    </citation>
    <scope>NUCLEOTIDE SEQUENCE [LARGE SCALE GENOMIC DNA]</scope>
    <source>
        <strain evidence="2 3">DSM 108284</strain>
    </source>
</reference>
<protein>
    <recommendedName>
        <fullName evidence="4">ABM domain-containing protein</fullName>
    </recommendedName>
</protein>